<reference evidence="1 2" key="1">
    <citation type="submission" date="2016-07" db="EMBL/GenBank/DDBJ databases">
        <title>Pervasive Adenine N6-methylation of Active Genes in Fungi.</title>
        <authorList>
            <consortium name="DOE Joint Genome Institute"/>
            <person name="Mondo S.J."/>
            <person name="Dannebaum R.O."/>
            <person name="Kuo R.C."/>
            <person name="Labutti K."/>
            <person name="Haridas S."/>
            <person name="Kuo A."/>
            <person name="Salamov A."/>
            <person name="Ahrendt S.R."/>
            <person name="Lipzen A."/>
            <person name="Sullivan W."/>
            <person name="Andreopoulos W.B."/>
            <person name="Clum A."/>
            <person name="Lindquist E."/>
            <person name="Daum C."/>
            <person name="Ramamoorthy G.K."/>
            <person name="Gryganskyi A."/>
            <person name="Culley D."/>
            <person name="Magnuson J.K."/>
            <person name="James T.Y."/>
            <person name="O'Malley M.A."/>
            <person name="Stajich J.E."/>
            <person name="Spatafora J.W."/>
            <person name="Visel A."/>
            <person name="Grigoriev I.V."/>
        </authorList>
    </citation>
    <scope>NUCLEOTIDE SEQUENCE [LARGE SCALE GENOMIC DNA]</scope>
    <source>
        <strain evidence="1 2">JEL800</strain>
    </source>
</reference>
<evidence type="ECO:0000313" key="2">
    <source>
        <dbReference type="Proteomes" id="UP000193642"/>
    </source>
</evidence>
<gene>
    <name evidence="1" type="ORF">BCR33DRAFT_715959</name>
</gene>
<protein>
    <submittedName>
        <fullName evidence="1">Uncharacterized protein</fullName>
    </submittedName>
</protein>
<proteinExistence type="predicted"/>
<dbReference type="AlphaFoldDB" id="A0A1Y2CGH2"/>
<feature type="non-terminal residue" evidence="1">
    <location>
        <position position="241"/>
    </location>
</feature>
<organism evidence="1 2">
    <name type="scientific">Rhizoclosmatium globosum</name>
    <dbReference type="NCBI Taxonomy" id="329046"/>
    <lineage>
        <taxon>Eukaryota</taxon>
        <taxon>Fungi</taxon>
        <taxon>Fungi incertae sedis</taxon>
        <taxon>Chytridiomycota</taxon>
        <taxon>Chytridiomycota incertae sedis</taxon>
        <taxon>Chytridiomycetes</taxon>
        <taxon>Chytridiales</taxon>
        <taxon>Chytriomycetaceae</taxon>
        <taxon>Rhizoclosmatium</taxon>
    </lineage>
</organism>
<keyword evidence="2" id="KW-1185">Reference proteome</keyword>
<accession>A0A1Y2CGH2</accession>
<evidence type="ECO:0000313" key="1">
    <source>
        <dbReference type="EMBL" id="ORY45934.1"/>
    </source>
</evidence>
<sequence length="241" mass="25152">MSFNSQELVSQSTLTASSTSADAASCYNNSCDINNIKQTAPNDASNHLTMWKSDGSCGAQTIRSDWGSLIPQSISSLSVLYTPDSSNANVKTQTVVLSKKDGSTVDVSNYLLCTTASVSDAGKPVRWDICALSSSAPGGTYDNVVGALLFSSQATLEAGVVLWVFMSCKFTVSTLQELLSLLPLVPLLVSFSLFSLLSLSEVSALSVKPTSVSVLPVGSTSQEVDGNLLSCGLLIVPSTTT</sequence>
<dbReference type="EMBL" id="MCGO01000018">
    <property type="protein sequence ID" value="ORY45934.1"/>
    <property type="molecule type" value="Genomic_DNA"/>
</dbReference>
<dbReference type="Proteomes" id="UP000193642">
    <property type="component" value="Unassembled WGS sequence"/>
</dbReference>
<comment type="caution">
    <text evidence="1">The sequence shown here is derived from an EMBL/GenBank/DDBJ whole genome shotgun (WGS) entry which is preliminary data.</text>
</comment>
<dbReference type="OrthoDB" id="2125857at2759"/>
<name>A0A1Y2CGH2_9FUNG</name>